<dbReference type="EMBL" id="CAKMRJ010005745">
    <property type="protein sequence ID" value="CAH1453636.1"/>
    <property type="molecule type" value="Genomic_DNA"/>
</dbReference>
<accession>A0AAU9PVG0</accession>
<evidence type="ECO:0000313" key="2">
    <source>
        <dbReference type="Proteomes" id="UP001157418"/>
    </source>
</evidence>
<evidence type="ECO:0000313" key="1">
    <source>
        <dbReference type="EMBL" id="CAH1453636.1"/>
    </source>
</evidence>
<reference evidence="1 2" key="1">
    <citation type="submission" date="2022-01" db="EMBL/GenBank/DDBJ databases">
        <authorList>
            <person name="Xiong W."/>
            <person name="Schranz E."/>
        </authorList>
    </citation>
    <scope>NUCLEOTIDE SEQUENCE [LARGE SCALE GENOMIC DNA]</scope>
</reference>
<proteinExistence type="predicted"/>
<organism evidence="1 2">
    <name type="scientific">Lactuca virosa</name>
    <dbReference type="NCBI Taxonomy" id="75947"/>
    <lineage>
        <taxon>Eukaryota</taxon>
        <taxon>Viridiplantae</taxon>
        <taxon>Streptophyta</taxon>
        <taxon>Embryophyta</taxon>
        <taxon>Tracheophyta</taxon>
        <taxon>Spermatophyta</taxon>
        <taxon>Magnoliopsida</taxon>
        <taxon>eudicotyledons</taxon>
        <taxon>Gunneridae</taxon>
        <taxon>Pentapetalae</taxon>
        <taxon>asterids</taxon>
        <taxon>campanulids</taxon>
        <taxon>Asterales</taxon>
        <taxon>Asteraceae</taxon>
        <taxon>Cichorioideae</taxon>
        <taxon>Cichorieae</taxon>
        <taxon>Lactucinae</taxon>
        <taxon>Lactuca</taxon>
    </lineage>
</organism>
<keyword evidence="2" id="KW-1185">Reference proteome</keyword>
<name>A0AAU9PVG0_9ASTR</name>
<protein>
    <recommendedName>
        <fullName evidence="3">Replication factor A C-terminal domain-containing protein</fullName>
    </recommendedName>
</protein>
<dbReference type="SUPFAM" id="SSF50249">
    <property type="entry name" value="Nucleic acid-binding proteins"/>
    <property type="match status" value="1"/>
</dbReference>
<dbReference type="InterPro" id="IPR012340">
    <property type="entry name" value="NA-bd_OB-fold"/>
</dbReference>
<dbReference type="AlphaFoldDB" id="A0AAU9PVG0"/>
<comment type="caution">
    <text evidence="1">The sequence shown here is derived from an EMBL/GenBank/DDBJ whole genome shotgun (WGS) entry which is preliminary data.</text>
</comment>
<gene>
    <name evidence="1" type="ORF">LVIROSA_LOCUS38868</name>
</gene>
<dbReference type="Gene3D" id="2.40.50.140">
    <property type="entry name" value="Nucleic acid-binding proteins"/>
    <property type="match status" value="1"/>
</dbReference>
<evidence type="ECO:0008006" key="3">
    <source>
        <dbReference type="Google" id="ProtNLM"/>
    </source>
</evidence>
<dbReference type="Proteomes" id="UP001157418">
    <property type="component" value="Unassembled WGS sequence"/>
</dbReference>
<sequence>MPHILEFKSNLNALDMNVESSSRTSQLNSDTVVANPEDYYLRFQIKNIDEIPDLNEEVGLTIIATIIGFDMDEGWYSFYCRDCSKKVTKNDDDVDAGPFHCDGCGLVSDVYGKIRIVVRVQDESGSSSFILFERHVKDLIHRGNQWLMEKIAKKNYRAYTVQKLTDDERVLAEVFKRSPNQEHRIINDNGTPINKPNKENIDSVHDDNLDVVDLETLTPSSSTGKRPIEIDANTDSLEWSSSKTGVVPSTLKIPKLKKLD</sequence>